<dbReference type="GO" id="GO:0016788">
    <property type="term" value="F:hydrolase activity, acting on ester bonds"/>
    <property type="evidence" value="ECO:0007669"/>
    <property type="project" value="InterPro"/>
</dbReference>
<keyword evidence="2" id="KW-1133">Transmembrane helix</keyword>
<proteinExistence type="inferred from homology"/>
<keyword evidence="2" id="KW-0472">Membrane</keyword>
<dbReference type="SUPFAM" id="SSF52266">
    <property type="entry name" value="SGNH hydrolase"/>
    <property type="match status" value="1"/>
</dbReference>
<dbReference type="CDD" id="cd01837">
    <property type="entry name" value="SGNH_plant_lipase_like"/>
    <property type="match status" value="1"/>
</dbReference>
<evidence type="ECO:0008006" key="5">
    <source>
        <dbReference type="Google" id="ProtNLM"/>
    </source>
</evidence>
<evidence type="ECO:0000313" key="3">
    <source>
        <dbReference type="EMBL" id="CAL0331927.1"/>
    </source>
</evidence>
<dbReference type="InterPro" id="IPR001087">
    <property type="entry name" value="GDSL"/>
</dbReference>
<dbReference type="InterPro" id="IPR036514">
    <property type="entry name" value="SGNH_hydro_sf"/>
</dbReference>
<evidence type="ECO:0000256" key="2">
    <source>
        <dbReference type="SAM" id="Phobius"/>
    </source>
</evidence>
<name>A0AAV1YD19_LUPLU</name>
<protein>
    <recommendedName>
        <fullName evidence="5">GDSL esterase/lipase EXL3</fullName>
    </recommendedName>
</protein>
<dbReference type="FunFam" id="3.40.50.1110:FF:000003">
    <property type="entry name" value="GDSL esterase/lipase APG"/>
    <property type="match status" value="1"/>
</dbReference>
<dbReference type="PANTHER" id="PTHR45642">
    <property type="entry name" value="GDSL ESTERASE/LIPASE EXL3"/>
    <property type="match status" value="1"/>
</dbReference>
<sequence>MKLIFQKILSQLHLFILWCFVIAIIFQNVCGVSLPNNETVPAVIVFGDSIVDPGNNNNISTVIKCNFLPYGRDFAGGNRPTGRFSNGLVPSDIIAAKFGVKKLLPAYLDPKLQLQDLLTGVSFASGGAGYDPLTSKLASVIPLSDQLKMFKEYKNKIKEAVGESRRATIISKSIYILCIGSDDIANTYSQSEIRRAEYDIPSYTDLMISQASTFLQELYRVGARRIGVMGLPVIGCVPSQRTASGGILRTCSDSENQAAILFNIKLFSLIQALKLKFPQAKLVYLDIYTPLLNIIQNPSKYGFVVTDKGCCGTGNVEVCLLCNRYSPNTCSNPSNYVFWDSYHPTEKAYTFLTSMVVDNKIKDFF</sequence>
<comment type="similarity">
    <text evidence="1">Belongs to the 'GDSL' lipolytic enzyme family.</text>
</comment>
<dbReference type="Gene3D" id="3.40.50.1110">
    <property type="entry name" value="SGNH hydrolase"/>
    <property type="match status" value="1"/>
</dbReference>
<keyword evidence="2" id="KW-0812">Transmembrane</keyword>
<comment type="caution">
    <text evidence="3">The sequence shown here is derived from an EMBL/GenBank/DDBJ whole genome shotgun (WGS) entry which is preliminary data.</text>
</comment>
<dbReference type="InterPro" id="IPR050592">
    <property type="entry name" value="GDSL_lipolytic_enzyme"/>
</dbReference>
<evidence type="ECO:0000256" key="1">
    <source>
        <dbReference type="ARBA" id="ARBA00008668"/>
    </source>
</evidence>
<gene>
    <name evidence="3" type="ORF">LLUT_LOCUS32987</name>
</gene>
<feature type="transmembrane region" description="Helical" evidence="2">
    <location>
        <begin position="12"/>
        <end position="29"/>
    </location>
</feature>
<dbReference type="PANTHER" id="PTHR45642:SF95">
    <property type="entry name" value="GDSL-LIKE LIPASE_ACYLHYDROLASE FAMILY PROTEIN, EXPRESSED"/>
    <property type="match status" value="1"/>
</dbReference>
<dbReference type="GO" id="GO:0005576">
    <property type="term" value="C:extracellular region"/>
    <property type="evidence" value="ECO:0007669"/>
    <property type="project" value="TreeGrafter"/>
</dbReference>
<reference evidence="3 4" key="1">
    <citation type="submission" date="2024-03" db="EMBL/GenBank/DDBJ databases">
        <authorList>
            <person name="Martinez-Hernandez J."/>
        </authorList>
    </citation>
    <scope>NUCLEOTIDE SEQUENCE [LARGE SCALE GENOMIC DNA]</scope>
</reference>
<dbReference type="AlphaFoldDB" id="A0AAV1YD19"/>
<dbReference type="Proteomes" id="UP001497480">
    <property type="component" value="Unassembled WGS sequence"/>
</dbReference>
<evidence type="ECO:0000313" key="4">
    <source>
        <dbReference type="Proteomes" id="UP001497480"/>
    </source>
</evidence>
<dbReference type="InterPro" id="IPR035669">
    <property type="entry name" value="SGNH_plant_lipase-like"/>
</dbReference>
<accession>A0AAV1YD19</accession>
<dbReference type="Pfam" id="PF00657">
    <property type="entry name" value="Lipase_GDSL"/>
    <property type="match status" value="1"/>
</dbReference>
<keyword evidence="4" id="KW-1185">Reference proteome</keyword>
<organism evidence="3 4">
    <name type="scientific">Lupinus luteus</name>
    <name type="common">European yellow lupine</name>
    <dbReference type="NCBI Taxonomy" id="3873"/>
    <lineage>
        <taxon>Eukaryota</taxon>
        <taxon>Viridiplantae</taxon>
        <taxon>Streptophyta</taxon>
        <taxon>Embryophyta</taxon>
        <taxon>Tracheophyta</taxon>
        <taxon>Spermatophyta</taxon>
        <taxon>Magnoliopsida</taxon>
        <taxon>eudicotyledons</taxon>
        <taxon>Gunneridae</taxon>
        <taxon>Pentapetalae</taxon>
        <taxon>rosids</taxon>
        <taxon>fabids</taxon>
        <taxon>Fabales</taxon>
        <taxon>Fabaceae</taxon>
        <taxon>Papilionoideae</taxon>
        <taxon>50 kb inversion clade</taxon>
        <taxon>genistoids sensu lato</taxon>
        <taxon>core genistoids</taxon>
        <taxon>Genisteae</taxon>
        <taxon>Lupinus</taxon>
    </lineage>
</organism>
<dbReference type="EMBL" id="CAXHTB010000023">
    <property type="protein sequence ID" value="CAL0331927.1"/>
    <property type="molecule type" value="Genomic_DNA"/>
</dbReference>